<feature type="compositionally biased region" description="Polar residues" evidence="1">
    <location>
        <begin position="57"/>
        <end position="66"/>
    </location>
</feature>
<evidence type="ECO:0000256" key="1">
    <source>
        <dbReference type="SAM" id="MobiDB-lite"/>
    </source>
</evidence>
<feature type="compositionally biased region" description="Basic and acidic residues" evidence="1">
    <location>
        <begin position="67"/>
        <end position="81"/>
    </location>
</feature>
<evidence type="ECO:0000259" key="2">
    <source>
        <dbReference type="Pfam" id="PF03456"/>
    </source>
</evidence>
<evidence type="ECO:0000313" key="4">
    <source>
        <dbReference type="Proteomes" id="UP000479000"/>
    </source>
</evidence>
<feature type="compositionally biased region" description="Low complexity" evidence="1">
    <location>
        <begin position="216"/>
        <end position="228"/>
    </location>
</feature>
<protein>
    <recommendedName>
        <fullName evidence="2">uDENN domain-containing protein</fullName>
    </recommendedName>
</protein>
<keyword evidence="4" id="KW-1185">Reference proteome</keyword>
<dbReference type="Pfam" id="PF03456">
    <property type="entry name" value="uDENN"/>
    <property type="match status" value="1"/>
</dbReference>
<gene>
    <name evidence="3" type="ORF">NTEN_LOCUS8486</name>
</gene>
<name>A0A6H5GM53_9HEMI</name>
<feature type="compositionally biased region" description="Polar residues" evidence="1">
    <location>
        <begin position="229"/>
        <end position="243"/>
    </location>
</feature>
<reference evidence="3 4" key="1">
    <citation type="submission" date="2020-02" db="EMBL/GenBank/DDBJ databases">
        <authorList>
            <person name="Ferguson B K."/>
        </authorList>
    </citation>
    <scope>NUCLEOTIDE SEQUENCE [LARGE SCALE GENOMIC DNA]</scope>
</reference>
<dbReference type="EMBL" id="CADCXU010012823">
    <property type="protein sequence ID" value="CAB0002699.1"/>
    <property type="molecule type" value="Genomic_DNA"/>
</dbReference>
<feature type="compositionally biased region" description="Pro residues" evidence="1">
    <location>
        <begin position="110"/>
        <end position="126"/>
    </location>
</feature>
<feature type="compositionally biased region" description="Polar residues" evidence="1">
    <location>
        <begin position="201"/>
        <end position="215"/>
    </location>
</feature>
<accession>A0A6H5GM53</accession>
<feature type="region of interest" description="Disordered" evidence="1">
    <location>
        <begin position="44"/>
        <end position="130"/>
    </location>
</feature>
<proteinExistence type="predicted"/>
<dbReference type="AlphaFoldDB" id="A0A6H5GM53"/>
<dbReference type="Proteomes" id="UP000479000">
    <property type="component" value="Unassembled WGS sequence"/>
</dbReference>
<sequence>MERRRVAEIKKRFEDGESNPFAIVDNINNLNNNTSSEIRRRQLLRNSSQPEFRKTANGRSPNGQSARTEEQIDNHVGEKPVIKRTPAFRSSRNEFASVTKAIIGKNQPKRSPPLPTPPLPTGPAPKKPPRTFAHVVANDALQQAAPEASKTTRFKRSRTEPLIMLKRIESALKKHQNPGKSSPDAQNRVPPPRVENVRNPTFGTFQLANSPQTFATPPRTSRSSPGSTLKPSSPRGNSRQNGRNVYDLPFDDVPPRGPKLTPPTRTQEPLYSEPCLAKSKSASPPVSQPAKSLYYMVTMISGLLIWSSYVTVDANSGCWRRRKNQPIEGIQFGRMLEKIKQEVVEERKIYAKRVSSMRNPLDAYREVRTQRLMDVLLLVGIDNDVDNGKVAYVKSKYPYNADIPDNLKSFVFPDAADWPPTIQQQQLTANHNNYTIALTSAKYERTYAYCRRLQPEGSSVCLPLAYAIVTPHKANNFYYKVLVVDVDKGQILTNTDPRSDPVIPEKLVKALSVNLYLTPVNGSDIGPSEALIRLFVQLVGHYRNHLVTELDSYLRHRRTFQVRVLVQIKFKMSSFLVPPQLLPITCL</sequence>
<dbReference type="OrthoDB" id="10266080at2759"/>
<feature type="region of interest" description="Disordered" evidence="1">
    <location>
        <begin position="173"/>
        <end position="284"/>
    </location>
</feature>
<organism evidence="3 4">
    <name type="scientific">Nesidiocoris tenuis</name>
    <dbReference type="NCBI Taxonomy" id="355587"/>
    <lineage>
        <taxon>Eukaryota</taxon>
        <taxon>Metazoa</taxon>
        <taxon>Ecdysozoa</taxon>
        <taxon>Arthropoda</taxon>
        <taxon>Hexapoda</taxon>
        <taxon>Insecta</taxon>
        <taxon>Pterygota</taxon>
        <taxon>Neoptera</taxon>
        <taxon>Paraneoptera</taxon>
        <taxon>Hemiptera</taxon>
        <taxon>Heteroptera</taxon>
        <taxon>Panheteroptera</taxon>
        <taxon>Cimicomorpha</taxon>
        <taxon>Miridae</taxon>
        <taxon>Dicyphina</taxon>
        <taxon>Nesidiocoris</taxon>
    </lineage>
</organism>
<feature type="domain" description="uDENN" evidence="2">
    <location>
        <begin position="393"/>
        <end position="452"/>
    </location>
</feature>
<dbReference type="Gene3D" id="3.30.450.200">
    <property type="match status" value="1"/>
</dbReference>
<evidence type="ECO:0000313" key="3">
    <source>
        <dbReference type="EMBL" id="CAB0002699.1"/>
    </source>
</evidence>
<dbReference type="InterPro" id="IPR005113">
    <property type="entry name" value="uDENN_dom"/>
</dbReference>